<reference evidence="1" key="1">
    <citation type="journal article" date="2014" name="Front. Microbiol.">
        <title>High frequency of phylogenetically diverse reductive dehalogenase-homologous genes in deep subseafloor sedimentary metagenomes.</title>
        <authorList>
            <person name="Kawai M."/>
            <person name="Futagami T."/>
            <person name="Toyoda A."/>
            <person name="Takaki Y."/>
            <person name="Nishi S."/>
            <person name="Hori S."/>
            <person name="Arai W."/>
            <person name="Tsubouchi T."/>
            <person name="Morono Y."/>
            <person name="Uchiyama I."/>
            <person name="Ito T."/>
            <person name="Fujiyama A."/>
            <person name="Inagaki F."/>
            <person name="Takami H."/>
        </authorList>
    </citation>
    <scope>NUCLEOTIDE SEQUENCE</scope>
    <source>
        <strain evidence="1">Expedition CK06-06</strain>
    </source>
</reference>
<protein>
    <submittedName>
        <fullName evidence="1">Uncharacterized protein</fullName>
    </submittedName>
</protein>
<dbReference type="AlphaFoldDB" id="X1G8M1"/>
<sequence>YLWIKRNNYKKYDCVQIISFKESEWQLPKYLEAMNHAGYNEIYLNNDKKEIISREVPNRKWYTNLNDRKTIEYVLFHRKK</sequence>
<gene>
    <name evidence="1" type="ORF">S03H2_28014</name>
</gene>
<proteinExistence type="predicted"/>
<comment type="caution">
    <text evidence="1">The sequence shown here is derived from an EMBL/GenBank/DDBJ whole genome shotgun (WGS) entry which is preliminary data.</text>
</comment>
<name>X1G8M1_9ZZZZ</name>
<organism evidence="1">
    <name type="scientific">marine sediment metagenome</name>
    <dbReference type="NCBI Taxonomy" id="412755"/>
    <lineage>
        <taxon>unclassified sequences</taxon>
        <taxon>metagenomes</taxon>
        <taxon>ecological metagenomes</taxon>
    </lineage>
</organism>
<dbReference type="EMBL" id="BARU01016868">
    <property type="protein sequence ID" value="GAH53562.1"/>
    <property type="molecule type" value="Genomic_DNA"/>
</dbReference>
<feature type="non-terminal residue" evidence="1">
    <location>
        <position position="1"/>
    </location>
</feature>
<evidence type="ECO:0000313" key="1">
    <source>
        <dbReference type="EMBL" id="GAH53562.1"/>
    </source>
</evidence>
<accession>X1G8M1</accession>